<proteinExistence type="inferred from homology"/>
<dbReference type="RefSeq" id="WP_395124295.1">
    <property type="nucleotide sequence ID" value="NZ_JBIMSN010000126.1"/>
</dbReference>
<sequence>MPRFYPLARGFTVTSGFGYRTDPYPGTHWGTDFGRDGGSGGLPVFACQGGTVVMVGPASGFGQWVVVDHPTADGSGTTVYGHVIPEVRQGQRVEAGQRIARINPDSNTNGGVAPHLHLELHRSVWSQPGPDRLDPLPWLSGATYPGETPTTEPTQGESVTQFGIDVSNHQRNFDFARARAEGFTFATHKITEGTWRDPYWPRAREQMAQHFRDRWGGYVFCKVGTNPDAEADATLAHAGGTDFPLQIDYEDLDRNGNIGDLLARVNALQARGFRLLPIYLPRWYWQGRMGAPDLSGLPVPIWNSDYVNGGGFASQLYPGDNYKGWAPIGGKDVAILQFSESASVAGQQIDVNAYRGTELHLAALFAGIPNLEEALMSKADEELGKKFPSRSKYRKDNEPVDTLAGFVLNIDARIHEEHVEREAVKGVGWAVDLVKREAAKGDAGAKATLAQIGSK</sequence>
<dbReference type="InterPro" id="IPR017853">
    <property type="entry name" value="GH"/>
</dbReference>
<dbReference type="InterPro" id="IPR050570">
    <property type="entry name" value="Cell_wall_metabolism_enzyme"/>
</dbReference>
<dbReference type="CDD" id="cd00599">
    <property type="entry name" value="GH25_muramidase"/>
    <property type="match status" value="1"/>
</dbReference>
<gene>
    <name evidence="4" type="ORF">ACHIPV_10365</name>
    <name evidence="3" type="ORF">ACHIRB_25400</name>
</gene>
<keyword evidence="6" id="KW-1185">Reference proteome</keyword>
<protein>
    <submittedName>
        <fullName evidence="3">Peptidoglycan DD-metalloendopeptidase family protein</fullName>
    </submittedName>
</protein>
<reference evidence="5 6" key="1">
    <citation type="submission" date="2024-10" db="EMBL/GenBank/DDBJ databases">
        <authorList>
            <person name="Riesco R."/>
        </authorList>
    </citation>
    <scope>NUCLEOTIDE SEQUENCE [LARGE SCALE GENOMIC DNA]</scope>
    <source>
        <strain evidence="4 5">NCIMB 15448</strain>
        <strain evidence="3 6">NCIMB 15450</strain>
    </source>
</reference>
<evidence type="ECO:0000313" key="6">
    <source>
        <dbReference type="Proteomes" id="UP001609219"/>
    </source>
</evidence>
<dbReference type="Pfam" id="PF01551">
    <property type="entry name" value="Peptidase_M23"/>
    <property type="match status" value="1"/>
</dbReference>
<dbReference type="Proteomes" id="UP001609219">
    <property type="component" value="Unassembled WGS sequence"/>
</dbReference>
<dbReference type="PANTHER" id="PTHR21666:SF270">
    <property type="entry name" value="MUREIN HYDROLASE ACTIVATOR ENVC"/>
    <property type="match status" value="1"/>
</dbReference>
<evidence type="ECO:0000313" key="4">
    <source>
        <dbReference type="EMBL" id="MFH5242286.1"/>
    </source>
</evidence>
<organism evidence="3 6">
    <name type="scientific">Antrihabitans spumae</name>
    <dbReference type="NCBI Taxonomy" id="3373370"/>
    <lineage>
        <taxon>Bacteria</taxon>
        <taxon>Bacillati</taxon>
        <taxon>Actinomycetota</taxon>
        <taxon>Actinomycetes</taxon>
        <taxon>Mycobacteriales</taxon>
        <taxon>Nocardiaceae</taxon>
        <taxon>Antrihabitans</taxon>
    </lineage>
</organism>
<dbReference type="Pfam" id="PF01183">
    <property type="entry name" value="Glyco_hydro_25"/>
    <property type="match status" value="1"/>
</dbReference>
<evidence type="ECO:0000313" key="5">
    <source>
        <dbReference type="Proteomes" id="UP001609176"/>
    </source>
</evidence>
<feature type="domain" description="M23ase beta-sheet core" evidence="2">
    <location>
        <begin position="27"/>
        <end position="122"/>
    </location>
</feature>
<evidence type="ECO:0000256" key="1">
    <source>
        <dbReference type="ARBA" id="ARBA00010646"/>
    </source>
</evidence>
<dbReference type="Gene3D" id="3.20.20.80">
    <property type="entry name" value="Glycosidases"/>
    <property type="match status" value="1"/>
</dbReference>
<dbReference type="SUPFAM" id="SSF51445">
    <property type="entry name" value="(Trans)glycosidases"/>
    <property type="match status" value="1"/>
</dbReference>
<evidence type="ECO:0000313" key="3">
    <source>
        <dbReference type="EMBL" id="MFH5231879.1"/>
    </source>
</evidence>
<evidence type="ECO:0000259" key="2">
    <source>
        <dbReference type="Pfam" id="PF01551"/>
    </source>
</evidence>
<name>A0ABW7K9Y0_9NOCA</name>
<dbReference type="SUPFAM" id="SSF51261">
    <property type="entry name" value="Duplicated hybrid motif"/>
    <property type="match status" value="1"/>
</dbReference>
<dbReference type="Gene3D" id="2.70.70.10">
    <property type="entry name" value="Glucose Permease (Domain IIA)"/>
    <property type="match status" value="1"/>
</dbReference>
<accession>A0ABW7K9Y0</accession>
<dbReference type="InterPro" id="IPR016047">
    <property type="entry name" value="M23ase_b-sheet_dom"/>
</dbReference>
<comment type="similarity">
    <text evidence="1">Belongs to the glycosyl hydrolase 25 family.</text>
</comment>
<dbReference type="PANTHER" id="PTHR21666">
    <property type="entry name" value="PEPTIDASE-RELATED"/>
    <property type="match status" value="1"/>
</dbReference>
<dbReference type="EMBL" id="JBIMSP010000012">
    <property type="protein sequence ID" value="MFH5242286.1"/>
    <property type="molecule type" value="Genomic_DNA"/>
</dbReference>
<dbReference type="CDD" id="cd12797">
    <property type="entry name" value="M23_peptidase"/>
    <property type="match status" value="1"/>
</dbReference>
<comment type="caution">
    <text evidence="3">The sequence shown here is derived from an EMBL/GenBank/DDBJ whole genome shotgun (WGS) entry which is preliminary data.</text>
</comment>
<dbReference type="PROSITE" id="PS51904">
    <property type="entry name" value="GLYCOSYL_HYDROL_F25_2"/>
    <property type="match status" value="1"/>
</dbReference>
<dbReference type="InterPro" id="IPR011055">
    <property type="entry name" value="Dup_hybrid_motif"/>
</dbReference>
<dbReference type="Proteomes" id="UP001609176">
    <property type="component" value="Unassembled WGS sequence"/>
</dbReference>
<dbReference type="EMBL" id="JBIMSN010000126">
    <property type="protein sequence ID" value="MFH5231879.1"/>
    <property type="molecule type" value="Genomic_DNA"/>
</dbReference>
<dbReference type="InterPro" id="IPR002053">
    <property type="entry name" value="Glyco_hydro_25"/>
</dbReference>